<evidence type="ECO:0000313" key="1">
    <source>
        <dbReference type="EMBL" id="SHI65416.1"/>
    </source>
</evidence>
<dbReference type="EMBL" id="FQZE01000004">
    <property type="protein sequence ID" value="SHI65416.1"/>
    <property type="molecule type" value="Genomic_DNA"/>
</dbReference>
<dbReference type="RefSeq" id="WP_073165875.1">
    <property type="nucleotide sequence ID" value="NZ_FQZE01000004.1"/>
</dbReference>
<name>A0A1M6CWP4_9BACT</name>
<reference evidence="1 2" key="1">
    <citation type="submission" date="2016-11" db="EMBL/GenBank/DDBJ databases">
        <authorList>
            <person name="Jaros S."/>
            <person name="Januszkiewicz K."/>
            <person name="Wedrychowicz H."/>
        </authorList>
    </citation>
    <scope>NUCLEOTIDE SEQUENCE [LARGE SCALE GENOMIC DNA]</scope>
    <source>
        <strain evidence="1 2">DSM 27063</strain>
    </source>
</reference>
<organism evidence="1 2">
    <name type="scientific">Tangfeifania diversioriginum</name>
    <dbReference type="NCBI Taxonomy" id="1168035"/>
    <lineage>
        <taxon>Bacteria</taxon>
        <taxon>Pseudomonadati</taxon>
        <taxon>Bacteroidota</taxon>
        <taxon>Bacteroidia</taxon>
        <taxon>Marinilabiliales</taxon>
        <taxon>Prolixibacteraceae</taxon>
        <taxon>Tangfeifania</taxon>
    </lineage>
</organism>
<dbReference type="OrthoDB" id="928829at2"/>
<dbReference type="Proteomes" id="UP000184050">
    <property type="component" value="Unassembled WGS sequence"/>
</dbReference>
<proteinExistence type="predicted"/>
<protein>
    <submittedName>
        <fullName evidence="1">Uncharacterized protein</fullName>
    </submittedName>
</protein>
<sequence length="281" mass="33197">MRKKADDYYDKKIDNDLKKKELEKKYGAYFSEDSELPPEMENQWLNSIDEFEKQFDNAKTITVWEYMDKPSFKTKDELKSHEISNELERLFELMGESNITLSTLCDVEDAELYRFITEELFQHEMDDIRIPGMMSCFTYEEFHPNAKLDIEQSIDYFFRMTMAKMENIGGTGYDMLYVDIEDHRDSNGNKIDKQKIIDSINNFLGSFDSFEIVTYNEKTFEINQEETDAKVTFTIYFKGLYENSNETCDFRGDGCFKLKPSEYGGWEMYHIDLPGGSIVYL</sequence>
<evidence type="ECO:0000313" key="2">
    <source>
        <dbReference type="Proteomes" id="UP000184050"/>
    </source>
</evidence>
<accession>A0A1M6CWP4</accession>
<dbReference type="AlphaFoldDB" id="A0A1M6CWP4"/>
<keyword evidence="2" id="KW-1185">Reference proteome</keyword>
<gene>
    <name evidence="1" type="ORF">SAMN05444280_104120</name>
</gene>